<name>A0A938B1T8_UNCTE</name>
<dbReference type="GO" id="GO:0009252">
    <property type="term" value="P:peptidoglycan biosynthetic process"/>
    <property type="evidence" value="ECO:0007669"/>
    <property type="project" value="UniProtKB-KW"/>
</dbReference>
<evidence type="ECO:0000256" key="1">
    <source>
        <dbReference type="ARBA" id="ARBA00004141"/>
    </source>
</evidence>
<evidence type="ECO:0000256" key="4">
    <source>
        <dbReference type="ARBA" id="ARBA00022692"/>
    </source>
</evidence>
<dbReference type="Proteomes" id="UP000712673">
    <property type="component" value="Unassembled WGS sequence"/>
</dbReference>
<evidence type="ECO:0000256" key="5">
    <source>
        <dbReference type="ARBA" id="ARBA00022960"/>
    </source>
</evidence>
<feature type="transmembrane region" description="Helical" evidence="16">
    <location>
        <begin position="103"/>
        <end position="124"/>
    </location>
</feature>
<keyword evidence="7 16" id="KW-1133">Transmembrane helix</keyword>
<keyword evidence="2" id="KW-0328">Glycosyltransferase</keyword>
<evidence type="ECO:0000256" key="15">
    <source>
        <dbReference type="ARBA" id="ARBA00049902"/>
    </source>
</evidence>
<gene>
    <name evidence="17" type="ORF">FJZ47_00005</name>
</gene>
<dbReference type="PANTHER" id="PTHR30474:SF2">
    <property type="entry name" value="PEPTIDOGLYCAN GLYCOSYLTRANSFERASE FTSW-RELATED"/>
    <property type="match status" value="1"/>
</dbReference>
<dbReference type="PANTHER" id="PTHR30474">
    <property type="entry name" value="CELL CYCLE PROTEIN"/>
    <property type="match status" value="1"/>
</dbReference>
<keyword evidence="8 16" id="KW-0472">Membrane</keyword>
<feature type="transmembrane region" description="Helical" evidence="16">
    <location>
        <begin position="136"/>
        <end position="156"/>
    </location>
</feature>
<keyword evidence="6" id="KW-0573">Peptidoglycan synthesis</keyword>
<protein>
    <recommendedName>
        <fullName evidence="12">Probable peptidoglycan glycosyltransferase FtsW</fullName>
        <ecNumber evidence="14">2.4.99.28</ecNumber>
    </recommendedName>
    <alternativeName>
        <fullName evidence="13">Cell division protein FtsW</fullName>
    </alternativeName>
    <alternativeName>
        <fullName evidence="10">Cell wall polymerase</fullName>
    </alternativeName>
    <alternativeName>
        <fullName evidence="9">Peptidoglycan polymerase</fullName>
    </alternativeName>
</protein>
<evidence type="ECO:0000256" key="16">
    <source>
        <dbReference type="SAM" id="Phobius"/>
    </source>
</evidence>
<comment type="subcellular location">
    <subcellularLocation>
        <location evidence="1">Membrane</location>
        <topology evidence="1">Multi-pass membrane protein</topology>
    </subcellularLocation>
</comment>
<comment type="catalytic activity">
    <reaction evidence="15">
        <text>[GlcNAc-(1-&gt;4)-Mur2Ac(oyl-L-Ala-gamma-D-Glu-L-Lys-D-Ala-D-Ala)](n)-di-trans,octa-cis-undecaprenyl diphosphate + beta-D-GlcNAc-(1-&gt;4)-Mur2Ac(oyl-L-Ala-gamma-D-Glu-L-Lys-D-Ala-D-Ala)-di-trans,octa-cis-undecaprenyl diphosphate = [GlcNAc-(1-&gt;4)-Mur2Ac(oyl-L-Ala-gamma-D-Glu-L-Lys-D-Ala-D-Ala)](n+1)-di-trans,octa-cis-undecaprenyl diphosphate + di-trans,octa-cis-undecaprenyl diphosphate + H(+)</text>
        <dbReference type="Rhea" id="RHEA:23708"/>
        <dbReference type="Rhea" id="RHEA-COMP:9602"/>
        <dbReference type="Rhea" id="RHEA-COMP:9603"/>
        <dbReference type="ChEBI" id="CHEBI:15378"/>
        <dbReference type="ChEBI" id="CHEBI:58405"/>
        <dbReference type="ChEBI" id="CHEBI:60033"/>
        <dbReference type="ChEBI" id="CHEBI:78435"/>
        <dbReference type="EC" id="2.4.99.28"/>
    </reaction>
</comment>
<dbReference type="GO" id="GO:0051301">
    <property type="term" value="P:cell division"/>
    <property type="evidence" value="ECO:0007669"/>
    <property type="project" value="InterPro"/>
</dbReference>
<evidence type="ECO:0000256" key="2">
    <source>
        <dbReference type="ARBA" id="ARBA00022676"/>
    </source>
</evidence>
<evidence type="ECO:0000256" key="6">
    <source>
        <dbReference type="ARBA" id="ARBA00022984"/>
    </source>
</evidence>
<evidence type="ECO:0000256" key="10">
    <source>
        <dbReference type="ARBA" id="ARBA00033270"/>
    </source>
</evidence>
<evidence type="ECO:0000256" key="8">
    <source>
        <dbReference type="ARBA" id="ARBA00023136"/>
    </source>
</evidence>
<dbReference type="EC" id="2.4.99.28" evidence="14"/>
<reference evidence="17" key="1">
    <citation type="submission" date="2019-03" db="EMBL/GenBank/DDBJ databases">
        <title>Lake Tanganyika Metagenome-Assembled Genomes (MAGs).</title>
        <authorList>
            <person name="Tran P."/>
        </authorList>
    </citation>
    <scope>NUCLEOTIDE SEQUENCE</scope>
    <source>
        <strain evidence="17">K_DeepCast_65m_m2_066</strain>
    </source>
</reference>
<evidence type="ECO:0000256" key="14">
    <source>
        <dbReference type="ARBA" id="ARBA00044770"/>
    </source>
</evidence>
<evidence type="ECO:0000256" key="13">
    <source>
        <dbReference type="ARBA" id="ARBA00041418"/>
    </source>
</evidence>
<feature type="non-terminal residue" evidence="17">
    <location>
        <position position="248"/>
    </location>
</feature>
<dbReference type="GO" id="GO:0008955">
    <property type="term" value="F:peptidoglycan glycosyltransferase activity"/>
    <property type="evidence" value="ECO:0007669"/>
    <property type="project" value="UniProtKB-EC"/>
</dbReference>
<feature type="transmembrane region" description="Helical" evidence="16">
    <location>
        <begin position="176"/>
        <end position="200"/>
    </location>
</feature>
<accession>A0A938B1T8</accession>
<comment type="similarity">
    <text evidence="11">Belongs to the SEDS family. FtsW subfamily.</text>
</comment>
<evidence type="ECO:0000256" key="9">
    <source>
        <dbReference type="ARBA" id="ARBA00032370"/>
    </source>
</evidence>
<organism evidence="17 18">
    <name type="scientific">Tectimicrobiota bacterium</name>
    <dbReference type="NCBI Taxonomy" id="2528274"/>
    <lineage>
        <taxon>Bacteria</taxon>
        <taxon>Pseudomonadati</taxon>
        <taxon>Nitrospinota/Tectimicrobiota group</taxon>
        <taxon>Candidatus Tectimicrobiota</taxon>
    </lineage>
</organism>
<dbReference type="InterPro" id="IPR001182">
    <property type="entry name" value="FtsW/RodA"/>
</dbReference>
<evidence type="ECO:0000256" key="7">
    <source>
        <dbReference type="ARBA" id="ARBA00022989"/>
    </source>
</evidence>
<dbReference type="GO" id="GO:0032153">
    <property type="term" value="C:cell division site"/>
    <property type="evidence" value="ECO:0007669"/>
    <property type="project" value="TreeGrafter"/>
</dbReference>
<evidence type="ECO:0000313" key="17">
    <source>
        <dbReference type="EMBL" id="MBM3222178.1"/>
    </source>
</evidence>
<evidence type="ECO:0000256" key="11">
    <source>
        <dbReference type="ARBA" id="ARBA00038053"/>
    </source>
</evidence>
<keyword evidence="3" id="KW-0808">Transferase</keyword>
<evidence type="ECO:0000256" key="12">
    <source>
        <dbReference type="ARBA" id="ARBA00041185"/>
    </source>
</evidence>
<dbReference type="GO" id="GO:0008360">
    <property type="term" value="P:regulation of cell shape"/>
    <property type="evidence" value="ECO:0007669"/>
    <property type="project" value="UniProtKB-KW"/>
</dbReference>
<dbReference type="AlphaFoldDB" id="A0A938B1T8"/>
<keyword evidence="5" id="KW-0133">Cell shape</keyword>
<evidence type="ECO:0000256" key="3">
    <source>
        <dbReference type="ARBA" id="ARBA00022679"/>
    </source>
</evidence>
<proteinExistence type="inferred from homology"/>
<dbReference type="GO" id="GO:0015648">
    <property type="term" value="F:lipid-linked peptidoglycan transporter activity"/>
    <property type="evidence" value="ECO:0007669"/>
    <property type="project" value="TreeGrafter"/>
</dbReference>
<sequence length="248" mass="27433">MARRTDYALLGLTLLLVTIGLAMLYSTSAVLAQMRHQDSLYFLKRQMLWAGLGLIGLWVMRSIPYTMQRRLAAPALLLTTIMLILVLVPIFGKEVGGARRWLMLGPLSIQPAEFAKYVLVLYIARSLTLNQERLQSFMHTYLPNMCVLAVLTLLVFKQPDLGTAVVLVVTTSLQLLIAGIPWSYLGFTALAGLPALYLAITRVRFRRGRMLVFLNPWEDRQGGGYQAVQALLALGQGGLLGIGLGKSQ</sequence>
<feature type="transmembrane region" description="Helical" evidence="16">
    <location>
        <begin position="71"/>
        <end position="91"/>
    </location>
</feature>
<dbReference type="Pfam" id="PF01098">
    <property type="entry name" value="FTSW_RODA_SPOVE"/>
    <property type="match status" value="1"/>
</dbReference>
<evidence type="ECO:0000313" key="18">
    <source>
        <dbReference type="Proteomes" id="UP000712673"/>
    </source>
</evidence>
<keyword evidence="4 16" id="KW-0812">Transmembrane</keyword>
<feature type="transmembrane region" description="Helical" evidence="16">
    <location>
        <begin position="7"/>
        <end position="26"/>
    </location>
</feature>
<dbReference type="EMBL" id="VGLS01000001">
    <property type="protein sequence ID" value="MBM3222178.1"/>
    <property type="molecule type" value="Genomic_DNA"/>
</dbReference>
<comment type="caution">
    <text evidence="17">The sequence shown here is derived from an EMBL/GenBank/DDBJ whole genome shotgun (WGS) entry which is preliminary data.</text>
</comment>
<feature type="transmembrane region" description="Helical" evidence="16">
    <location>
        <begin position="46"/>
        <end position="64"/>
    </location>
</feature>
<dbReference type="GO" id="GO:0005886">
    <property type="term" value="C:plasma membrane"/>
    <property type="evidence" value="ECO:0007669"/>
    <property type="project" value="TreeGrafter"/>
</dbReference>